<evidence type="ECO:0000259" key="11">
    <source>
        <dbReference type="PROSITE" id="PS51186"/>
    </source>
</evidence>
<dbReference type="Gene3D" id="3.40.630.30">
    <property type="match status" value="1"/>
</dbReference>
<keyword evidence="7" id="KW-0539">Nucleus</keyword>
<keyword evidence="5" id="KW-0863">Zinc-finger</keyword>
<evidence type="ECO:0000256" key="5">
    <source>
        <dbReference type="ARBA" id="ARBA00022771"/>
    </source>
</evidence>
<keyword evidence="4" id="KW-0479">Metal-binding</keyword>
<dbReference type="GO" id="GO:0005634">
    <property type="term" value="C:nucleus"/>
    <property type="evidence" value="ECO:0007669"/>
    <property type="project" value="UniProtKB-SubCell"/>
</dbReference>
<evidence type="ECO:0000256" key="8">
    <source>
        <dbReference type="ARBA" id="ARBA00023306"/>
    </source>
</evidence>
<keyword evidence="13" id="KW-1185">Reference proteome</keyword>
<keyword evidence="6" id="KW-0862">Zinc</keyword>
<feature type="compositionally biased region" description="Low complexity" evidence="10">
    <location>
        <begin position="84"/>
        <end position="96"/>
    </location>
</feature>
<dbReference type="PANTHER" id="PTHR45884">
    <property type="entry name" value="N-ACETYLTRANSFERASE ECO"/>
    <property type="match status" value="1"/>
</dbReference>
<feature type="region of interest" description="Disordered" evidence="10">
    <location>
        <begin position="76"/>
        <end position="125"/>
    </location>
</feature>
<dbReference type="OrthoDB" id="428854at2759"/>
<sequence length="718" mass="80491">MTTTSRRDRISWCHDHSPFIAERRRKLFPTEGFDVDSELGHISPLGSDSDCETENTSNILDYDIVGIVQDNCHTPTAVDPFEETSPATSSQSTSSSVIIKETPKKLSPSHNWKTPHDTSTKSNNVLQKEQKILMEQSKSAKRKNLLEDSPESEKTKQDVKNSKVRTALFPPKCSEDISLSTKSFYSKNQEDMLEKINLKRESSLRKLVKSPSVKTSHRAGRKYGQINNGVGHKIRKPKQKVLRRNIQKATRNFLGVGDALAEYIQDLSELKKKPLTERLINRPEVDKESHQQCAISQTTKSKETLSRDDKENVCSVEDAQKESFAVDGKYSKTVNQGIEEGNISSVLTSIENRVGFDNSDFQDDDTQARPNIEGILDALDNETGRSAVDIDHRLVSAVAHDSPSIQCTQVPSENVANMILSPISQMCDVTSGLALDSPKKARNLTTILNSMSSPAGTSQDATQQGKLYPIFYGGGVRTPQGRGEKRERSELKRNVKRFKGLSSDQMLLDAGQKKFGYTYCSECNIVYHMGDPGDEIEHMNYHNSSHVLRFSGWKNEHVVADFKQDGRIIRVLPTDSKIWLKKVNELMDVVKRDLGCYEMEHDISESQVFLYVKNRTIAGCVAATVPREPGHRMLSTINNVAVCSEETYPIRCGISHIWVAKNHRRRGVATALLNCVKANFVFGHVLSDEDIAFTSPTEDGGAFAEKYFKTPNFLIYYV</sequence>
<evidence type="ECO:0000256" key="9">
    <source>
        <dbReference type="ARBA" id="ARBA00023315"/>
    </source>
</evidence>
<feature type="compositionally biased region" description="Basic and acidic residues" evidence="10">
    <location>
        <begin position="151"/>
        <end position="161"/>
    </location>
</feature>
<proteinExistence type="inferred from homology"/>
<dbReference type="InterPro" id="IPR028005">
    <property type="entry name" value="AcTrfase_ESCO_Znf_dom"/>
</dbReference>
<dbReference type="Pfam" id="PF13880">
    <property type="entry name" value="Acetyltransf_13"/>
    <property type="match status" value="1"/>
</dbReference>
<dbReference type="GO" id="GO:0000785">
    <property type="term" value="C:chromatin"/>
    <property type="evidence" value="ECO:0007669"/>
    <property type="project" value="TreeGrafter"/>
</dbReference>
<comment type="similarity">
    <text evidence="2">Belongs to the acetyltransferase family. ECO subfamily.</text>
</comment>
<evidence type="ECO:0000256" key="2">
    <source>
        <dbReference type="ARBA" id="ARBA00005816"/>
    </source>
</evidence>
<accession>A0A834HV73</accession>
<dbReference type="InterPro" id="IPR028009">
    <property type="entry name" value="ESCO_Acetyltransf_dom"/>
</dbReference>
<evidence type="ECO:0000256" key="10">
    <source>
        <dbReference type="SAM" id="MobiDB-lite"/>
    </source>
</evidence>
<evidence type="ECO:0000256" key="4">
    <source>
        <dbReference type="ARBA" id="ARBA00022723"/>
    </source>
</evidence>
<dbReference type="PANTHER" id="PTHR45884:SF2">
    <property type="entry name" value="N-ACETYLTRANSFERASE ECO"/>
    <property type="match status" value="1"/>
</dbReference>
<comment type="caution">
    <text evidence="12">The sequence shown here is derived from an EMBL/GenBank/DDBJ whole genome shotgun (WGS) entry which is preliminary data.</text>
</comment>
<dbReference type="GO" id="GO:0008270">
    <property type="term" value="F:zinc ion binding"/>
    <property type="evidence" value="ECO:0007669"/>
    <property type="project" value="UniProtKB-KW"/>
</dbReference>
<name>A0A834HV73_RHYFE</name>
<dbReference type="GO" id="GO:0007064">
    <property type="term" value="P:mitotic sister chromatid cohesion"/>
    <property type="evidence" value="ECO:0007669"/>
    <property type="project" value="TreeGrafter"/>
</dbReference>
<evidence type="ECO:0000256" key="3">
    <source>
        <dbReference type="ARBA" id="ARBA00022679"/>
    </source>
</evidence>
<dbReference type="EMBL" id="JAACXV010014318">
    <property type="protein sequence ID" value="KAF7268614.1"/>
    <property type="molecule type" value="Genomic_DNA"/>
</dbReference>
<feature type="region of interest" description="Disordered" evidence="10">
    <location>
        <begin position="138"/>
        <end position="161"/>
    </location>
</feature>
<evidence type="ECO:0000256" key="7">
    <source>
        <dbReference type="ARBA" id="ARBA00023242"/>
    </source>
</evidence>
<dbReference type="AlphaFoldDB" id="A0A834HV73"/>
<dbReference type="InterPro" id="IPR016181">
    <property type="entry name" value="Acyl_CoA_acyltransferase"/>
</dbReference>
<organism evidence="12 13">
    <name type="scientific">Rhynchophorus ferrugineus</name>
    <name type="common">Red palm weevil</name>
    <name type="synonym">Curculio ferrugineus</name>
    <dbReference type="NCBI Taxonomy" id="354439"/>
    <lineage>
        <taxon>Eukaryota</taxon>
        <taxon>Metazoa</taxon>
        <taxon>Ecdysozoa</taxon>
        <taxon>Arthropoda</taxon>
        <taxon>Hexapoda</taxon>
        <taxon>Insecta</taxon>
        <taxon>Pterygota</taxon>
        <taxon>Neoptera</taxon>
        <taxon>Endopterygota</taxon>
        <taxon>Coleoptera</taxon>
        <taxon>Polyphaga</taxon>
        <taxon>Cucujiformia</taxon>
        <taxon>Curculionidae</taxon>
        <taxon>Dryophthorinae</taxon>
        <taxon>Rhynchophorus</taxon>
    </lineage>
</organism>
<feature type="domain" description="N-acetyltransferase" evidence="11">
    <location>
        <begin position="567"/>
        <end position="718"/>
    </location>
</feature>
<protein>
    <recommendedName>
        <fullName evidence="11">N-acetyltransferase domain-containing protein</fullName>
    </recommendedName>
</protein>
<dbReference type="CDD" id="cd04301">
    <property type="entry name" value="NAT_SF"/>
    <property type="match status" value="1"/>
</dbReference>
<keyword evidence="8" id="KW-0131">Cell cycle</keyword>
<reference evidence="12" key="1">
    <citation type="submission" date="2020-08" db="EMBL/GenBank/DDBJ databases">
        <title>Genome sequencing and assembly of the red palm weevil Rhynchophorus ferrugineus.</title>
        <authorList>
            <person name="Dias G.B."/>
            <person name="Bergman C.M."/>
            <person name="Manee M."/>
        </authorList>
    </citation>
    <scope>NUCLEOTIDE SEQUENCE</scope>
    <source>
        <strain evidence="12">AA-2017</strain>
        <tissue evidence="12">Whole larva</tissue>
    </source>
</reference>
<evidence type="ECO:0000313" key="13">
    <source>
        <dbReference type="Proteomes" id="UP000625711"/>
    </source>
</evidence>
<feature type="compositionally biased region" description="Basic and acidic residues" evidence="10">
    <location>
        <begin position="281"/>
        <end position="290"/>
    </location>
</feature>
<dbReference type="PROSITE" id="PS51186">
    <property type="entry name" value="GNAT"/>
    <property type="match status" value="1"/>
</dbReference>
<evidence type="ECO:0000256" key="6">
    <source>
        <dbReference type="ARBA" id="ARBA00022833"/>
    </source>
</evidence>
<dbReference type="Pfam" id="PF13878">
    <property type="entry name" value="zf-C2H2_3"/>
    <property type="match status" value="1"/>
</dbReference>
<evidence type="ECO:0000256" key="1">
    <source>
        <dbReference type="ARBA" id="ARBA00004123"/>
    </source>
</evidence>
<gene>
    <name evidence="12" type="ORF">GWI33_018304</name>
</gene>
<dbReference type="Proteomes" id="UP000625711">
    <property type="component" value="Unassembled WGS sequence"/>
</dbReference>
<keyword evidence="3" id="KW-0808">Transferase</keyword>
<dbReference type="InterPro" id="IPR000182">
    <property type="entry name" value="GNAT_dom"/>
</dbReference>
<dbReference type="GO" id="GO:0061733">
    <property type="term" value="F:protein-lysine-acetyltransferase activity"/>
    <property type="evidence" value="ECO:0007669"/>
    <property type="project" value="TreeGrafter"/>
</dbReference>
<comment type="subcellular location">
    <subcellularLocation>
        <location evidence="1">Nucleus</location>
    </subcellularLocation>
</comment>
<evidence type="ECO:0000313" key="12">
    <source>
        <dbReference type="EMBL" id="KAF7268614.1"/>
    </source>
</evidence>
<dbReference type="SUPFAM" id="SSF55729">
    <property type="entry name" value="Acyl-CoA N-acyltransferases (Nat)"/>
    <property type="match status" value="1"/>
</dbReference>
<feature type="region of interest" description="Disordered" evidence="10">
    <location>
        <begin position="281"/>
        <end position="309"/>
    </location>
</feature>
<keyword evidence="9" id="KW-0012">Acyltransferase</keyword>
<feature type="compositionally biased region" description="Basic and acidic residues" evidence="10">
    <location>
        <begin position="300"/>
        <end position="309"/>
    </location>
</feature>